<keyword evidence="1" id="KW-0547">Nucleotide-binding</keyword>
<dbReference type="PRINTS" id="PR00301">
    <property type="entry name" value="HEATSHOCK70"/>
</dbReference>
<dbReference type="Proteomes" id="UP001610563">
    <property type="component" value="Unassembled WGS sequence"/>
</dbReference>
<protein>
    <recommendedName>
        <fullName evidence="5">Actin-like ATPase domain-containing protein</fullName>
    </recommendedName>
</protein>
<proteinExistence type="predicted"/>
<dbReference type="Pfam" id="PF00012">
    <property type="entry name" value="HSP70"/>
    <property type="match status" value="1"/>
</dbReference>
<dbReference type="Gene3D" id="3.90.640.10">
    <property type="entry name" value="Actin, Chain A, domain 4"/>
    <property type="match status" value="1"/>
</dbReference>
<evidence type="ECO:0000256" key="2">
    <source>
        <dbReference type="ARBA" id="ARBA00022840"/>
    </source>
</evidence>
<dbReference type="InterPro" id="IPR043129">
    <property type="entry name" value="ATPase_NBD"/>
</dbReference>
<evidence type="ECO:0000313" key="3">
    <source>
        <dbReference type="EMBL" id="KAL2796972.1"/>
    </source>
</evidence>
<dbReference type="EMBL" id="JBFTWV010000022">
    <property type="protein sequence ID" value="KAL2796972.1"/>
    <property type="molecule type" value="Genomic_DNA"/>
</dbReference>
<dbReference type="CDD" id="cd10170">
    <property type="entry name" value="ASKHA_NBD_HSP70"/>
    <property type="match status" value="1"/>
</dbReference>
<organism evidence="3 4">
    <name type="scientific">Aspergillus keveii</name>
    <dbReference type="NCBI Taxonomy" id="714993"/>
    <lineage>
        <taxon>Eukaryota</taxon>
        <taxon>Fungi</taxon>
        <taxon>Dikarya</taxon>
        <taxon>Ascomycota</taxon>
        <taxon>Pezizomycotina</taxon>
        <taxon>Eurotiomycetes</taxon>
        <taxon>Eurotiomycetidae</taxon>
        <taxon>Eurotiales</taxon>
        <taxon>Aspergillaceae</taxon>
        <taxon>Aspergillus</taxon>
        <taxon>Aspergillus subgen. Nidulantes</taxon>
    </lineage>
</organism>
<evidence type="ECO:0000256" key="1">
    <source>
        <dbReference type="ARBA" id="ARBA00022741"/>
    </source>
</evidence>
<sequence>MSDETRHRIIVGVDYGTTYTGASFVSARSQDTNSIALITSWPRLGHGTETFIKTPSRIAYAAENGGKEGWGFAVESEMVAYSWTKLLLDRNTPITRFDGALEEASGMGIFRLPPERNAVHVVGDYLSKVYQHILHCLAKEITEEILQITPLEFWFTVPAMWSDQAKHATSQAARLAGFGGRPERPEDTISLVPEPEAAAIAAIRKTTTDGMGFSVKPDDGVLVCDCGGGTVSIQTVYPALTFEELCPGTGGKCGSTAIDRNFYIFMKRRFGQAFESLPCQKIGPGSLLMNKFEIVKQAFGTTPEDTVHELPLHMKLSTADPKHYNSTDRVVLISEKDLSSLFAPVVKKILALVRAQIKDAKKQRGRDVIDRIILVGGFGSSEYLRNVFIDEFERPTSKIKVTVPHNAQAAIVHGAALRALEGICPRTIRCRRHYGYSKSLLFVEGVHSEADAWVDLFTDNKYAGGFVQWMTKKGQELESGYVQSWDTFRSHRDGDNLVYKSGLYSSDATLTPWRLDHKGVRKIGDITVDFANVDLAVFPCRMVSHKKVYKLQYSHNVIFGAQEGVLHFEARANGQIIGQTSIDFAQALYY</sequence>
<gene>
    <name evidence="3" type="ORF">BJX66DRAFT_323624</name>
</gene>
<dbReference type="PANTHER" id="PTHR14187:SF81">
    <property type="entry name" value="HSP70 FAMILY PROTEIN (AFU_ORTHOLOGUE AFUA_4G14040)"/>
    <property type="match status" value="1"/>
</dbReference>
<accession>A0ABR4GD85</accession>
<dbReference type="PANTHER" id="PTHR14187">
    <property type="entry name" value="ALPHA KINASE/ELONGATION FACTOR 2 KINASE"/>
    <property type="match status" value="1"/>
</dbReference>
<dbReference type="InterPro" id="IPR013126">
    <property type="entry name" value="Hsp_70_fam"/>
</dbReference>
<reference evidence="3 4" key="1">
    <citation type="submission" date="2024-07" db="EMBL/GenBank/DDBJ databases">
        <title>Section-level genome sequencing and comparative genomics of Aspergillus sections Usti and Cavernicolus.</title>
        <authorList>
            <consortium name="Lawrence Berkeley National Laboratory"/>
            <person name="Nybo J.L."/>
            <person name="Vesth T.C."/>
            <person name="Theobald S."/>
            <person name="Frisvad J.C."/>
            <person name="Larsen T.O."/>
            <person name="Kjaerboelling I."/>
            <person name="Rothschild-Mancinelli K."/>
            <person name="Lyhne E.K."/>
            <person name="Kogle M.E."/>
            <person name="Barry K."/>
            <person name="Clum A."/>
            <person name="Na H."/>
            <person name="Ledsgaard L."/>
            <person name="Lin J."/>
            <person name="Lipzen A."/>
            <person name="Kuo A."/>
            <person name="Riley R."/>
            <person name="Mondo S."/>
            <person name="Labutti K."/>
            <person name="Haridas S."/>
            <person name="Pangalinan J."/>
            <person name="Salamov A.A."/>
            <person name="Simmons B.A."/>
            <person name="Magnuson J.K."/>
            <person name="Chen J."/>
            <person name="Drula E."/>
            <person name="Henrissat B."/>
            <person name="Wiebenga A."/>
            <person name="Lubbers R.J."/>
            <person name="Gomes A.C."/>
            <person name="Makela M.R."/>
            <person name="Stajich J."/>
            <person name="Grigoriev I.V."/>
            <person name="Mortensen U.H."/>
            <person name="De Vries R.P."/>
            <person name="Baker S.E."/>
            <person name="Andersen M.R."/>
        </authorList>
    </citation>
    <scope>NUCLEOTIDE SEQUENCE [LARGE SCALE GENOMIC DNA]</scope>
    <source>
        <strain evidence="3 4">CBS 209.92</strain>
    </source>
</reference>
<dbReference type="SUPFAM" id="SSF53067">
    <property type="entry name" value="Actin-like ATPase domain"/>
    <property type="match status" value="2"/>
</dbReference>
<evidence type="ECO:0000313" key="4">
    <source>
        <dbReference type="Proteomes" id="UP001610563"/>
    </source>
</evidence>
<name>A0ABR4GD85_9EURO</name>
<evidence type="ECO:0008006" key="5">
    <source>
        <dbReference type="Google" id="ProtNLM"/>
    </source>
</evidence>
<comment type="caution">
    <text evidence="3">The sequence shown here is derived from an EMBL/GenBank/DDBJ whole genome shotgun (WGS) entry which is preliminary data.</text>
</comment>
<keyword evidence="2" id="KW-0067">ATP-binding</keyword>
<keyword evidence="4" id="KW-1185">Reference proteome</keyword>
<dbReference type="Gene3D" id="3.30.420.40">
    <property type="match status" value="2"/>
</dbReference>